<name>A0ABD5S3Y9_9EURY</name>
<dbReference type="EMBL" id="JBHSWU010000819">
    <property type="protein sequence ID" value="MFC6725988.1"/>
    <property type="molecule type" value="Genomic_DNA"/>
</dbReference>
<organism evidence="1 2">
    <name type="scientific">Halobium palmae</name>
    <dbReference type="NCBI Taxonomy" id="1776492"/>
    <lineage>
        <taxon>Archaea</taxon>
        <taxon>Methanobacteriati</taxon>
        <taxon>Methanobacteriota</taxon>
        <taxon>Stenosarchaea group</taxon>
        <taxon>Halobacteria</taxon>
        <taxon>Halobacteriales</taxon>
        <taxon>Haloferacaceae</taxon>
        <taxon>Halobium</taxon>
    </lineage>
</organism>
<reference evidence="1 2" key="1">
    <citation type="journal article" date="2019" name="Int. J. Syst. Evol. Microbiol.">
        <title>The Global Catalogue of Microorganisms (GCM) 10K type strain sequencing project: providing services to taxonomists for standard genome sequencing and annotation.</title>
        <authorList>
            <consortium name="The Broad Institute Genomics Platform"/>
            <consortium name="The Broad Institute Genome Sequencing Center for Infectious Disease"/>
            <person name="Wu L."/>
            <person name="Ma J."/>
        </authorList>
    </citation>
    <scope>NUCLEOTIDE SEQUENCE [LARGE SCALE GENOMIC DNA]</scope>
    <source>
        <strain evidence="1 2">NBRC 111368</strain>
    </source>
</reference>
<keyword evidence="2" id="KW-1185">Reference proteome</keyword>
<sequence>ADRLARIDAAYEEKYGVEHGTPVFAVRPETVLAWSEYPADATRWRFDGRSGEA</sequence>
<gene>
    <name evidence="1" type="ORF">ACFQE1_16775</name>
</gene>
<comment type="caution">
    <text evidence="1">The sequence shown here is derived from an EMBL/GenBank/DDBJ whole genome shotgun (WGS) entry which is preliminary data.</text>
</comment>
<feature type="non-terminal residue" evidence="1">
    <location>
        <position position="1"/>
    </location>
</feature>
<accession>A0ABD5S3Y9</accession>
<protein>
    <submittedName>
        <fullName evidence="1">Pyridoxamine 5'-phosphate oxidase</fullName>
    </submittedName>
</protein>
<proteinExistence type="predicted"/>
<evidence type="ECO:0000313" key="2">
    <source>
        <dbReference type="Proteomes" id="UP001596328"/>
    </source>
</evidence>
<evidence type="ECO:0000313" key="1">
    <source>
        <dbReference type="EMBL" id="MFC6725988.1"/>
    </source>
</evidence>
<dbReference type="AlphaFoldDB" id="A0ABD5S3Y9"/>
<dbReference type="Proteomes" id="UP001596328">
    <property type="component" value="Unassembled WGS sequence"/>
</dbReference>